<comment type="pathway">
    <text evidence="1">Cofactor biosynthesis; molybdopterin biosynthesis.</text>
</comment>
<dbReference type="SUPFAM" id="SSF54690">
    <property type="entry name" value="Molybdopterin synthase subunit MoaE"/>
    <property type="match status" value="1"/>
</dbReference>
<evidence type="ECO:0000256" key="7">
    <source>
        <dbReference type="ARBA" id="ARBA00026066"/>
    </source>
</evidence>
<sequence length="155" mass="16729">MSAPLPSIGIQAEPFDTAAEIARIGAELGGRAGAVVTFTGLCRDEDGRLAALELEHYPGMAEAEIQRVAEEAIGRWPLQALRVIHRHGLVRPGDGIVLVVTASSHRVAAFEAADFLMDYLKTRAPFWKREHLADGTTGGWVEAAARDDAAAERWT</sequence>
<evidence type="ECO:0000256" key="6">
    <source>
        <dbReference type="ARBA" id="ARBA00025448"/>
    </source>
</evidence>
<keyword evidence="5" id="KW-0501">Molybdenum cofactor biosynthesis</keyword>
<dbReference type="EC" id="2.8.1.12" evidence="3"/>
<dbReference type="InterPro" id="IPR036563">
    <property type="entry name" value="MoaE_sf"/>
</dbReference>
<comment type="function">
    <text evidence="6">Converts molybdopterin precursor Z into molybdopterin. This requires the incorporation of two sulfur atoms into precursor Z to generate a dithiolene group. The sulfur is provided by MoaD.</text>
</comment>
<dbReference type="GO" id="GO:0006777">
    <property type="term" value="P:Mo-molybdopterin cofactor biosynthetic process"/>
    <property type="evidence" value="ECO:0007669"/>
    <property type="project" value="UniProtKB-KW"/>
</dbReference>
<proteinExistence type="inferred from homology"/>
<dbReference type="Gene3D" id="3.90.1170.40">
    <property type="entry name" value="Molybdopterin biosynthesis MoaE subunit"/>
    <property type="match status" value="1"/>
</dbReference>
<comment type="similarity">
    <text evidence="2">Belongs to the MoaE family.</text>
</comment>
<dbReference type="OrthoDB" id="9803224at2"/>
<evidence type="ECO:0000256" key="4">
    <source>
        <dbReference type="ARBA" id="ARBA00013858"/>
    </source>
</evidence>
<evidence type="ECO:0000313" key="13">
    <source>
        <dbReference type="EMBL" id="QGY04000.1"/>
    </source>
</evidence>
<dbReference type="AlphaFoldDB" id="A0A6B9FN42"/>
<evidence type="ECO:0000256" key="5">
    <source>
        <dbReference type="ARBA" id="ARBA00023150"/>
    </source>
</evidence>
<comment type="catalytic activity">
    <reaction evidence="12">
        <text>2 [molybdopterin-synthase sulfur-carrier protein]-C-terminal-Gly-aminoethanethioate + cyclic pyranopterin phosphate + H2O = molybdopterin + 2 [molybdopterin-synthase sulfur-carrier protein]-C-terminal Gly-Gly + 2 H(+)</text>
        <dbReference type="Rhea" id="RHEA:26333"/>
        <dbReference type="Rhea" id="RHEA-COMP:12202"/>
        <dbReference type="Rhea" id="RHEA-COMP:19907"/>
        <dbReference type="ChEBI" id="CHEBI:15377"/>
        <dbReference type="ChEBI" id="CHEBI:15378"/>
        <dbReference type="ChEBI" id="CHEBI:58698"/>
        <dbReference type="ChEBI" id="CHEBI:59648"/>
        <dbReference type="ChEBI" id="CHEBI:90778"/>
        <dbReference type="ChEBI" id="CHEBI:232372"/>
        <dbReference type="EC" id="2.8.1.12"/>
    </reaction>
</comment>
<evidence type="ECO:0000256" key="10">
    <source>
        <dbReference type="ARBA" id="ARBA00030781"/>
    </source>
</evidence>
<evidence type="ECO:0000256" key="2">
    <source>
        <dbReference type="ARBA" id="ARBA00005426"/>
    </source>
</evidence>
<organism evidence="13 14">
    <name type="scientific">Methylobacterium mesophilicum SR1.6/6</name>
    <dbReference type="NCBI Taxonomy" id="908290"/>
    <lineage>
        <taxon>Bacteria</taxon>
        <taxon>Pseudomonadati</taxon>
        <taxon>Pseudomonadota</taxon>
        <taxon>Alphaproteobacteria</taxon>
        <taxon>Hyphomicrobiales</taxon>
        <taxon>Methylobacteriaceae</taxon>
        <taxon>Methylobacterium</taxon>
    </lineage>
</organism>
<dbReference type="Pfam" id="PF02391">
    <property type="entry name" value="MoaE"/>
    <property type="match status" value="1"/>
</dbReference>
<dbReference type="GO" id="GO:0030366">
    <property type="term" value="F:molybdopterin synthase activity"/>
    <property type="evidence" value="ECO:0007669"/>
    <property type="project" value="UniProtKB-EC"/>
</dbReference>
<evidence type="ECO:0000256" key="8">
    <source>
        <dbReference type="ARBA" id="ARBA00029745"/>
    </source>
</evidence>
<reference evidence="13 14" key="2">
    <citation type="journal article" date="2013" name="Genome Announc.">
        <title>Draft Genome Sequence of Methylobacterium mesophilicum Strain SR1.6/6, Isolated from Citrus sinensis.</title>
        <authorList>
            <person name="Marinho Almeida D."/>
            <person name="Dini-Andreote F."/>
            <person name="Camargo Neves A.A."/>
            <person name="Juca Ramos R.T."/>
            <person name="Andreote F.D."/>
            <person name="Carneiro A.R."/>
            <person name="Oliveira de Souza Lima A."/>
            <person name="Caracciolo Gomes de Sa P.H."/>
            <person name="Ribeiro Barbosa M.S."/>
            <person name="Araujo W.L."/>
            <person name="Silva A."/>
        </authorList>
    </citation>
    <scope>NUCLEOTIDE SEQUENCE [LARGE SCALE GENOMIC DNA]</scope>
    <source>
        <strain evidence="13 14">SR1.6/6</strain>
    </source>
</reference>
<evidence type="ECO:0000256" key="9">
    <source>
        <dbReference type="ARBA" id="ARBA00030407"/>
    </source>
</evidence>
<protein>
    <recommendedName>
        <fullName evidence="4">Molybdopterin synthase catalytic subunit</fullName>
        <ecNumber evidence="3">2.8.1.12</ecNumber>
    </recommendedName>
    <alternativeName>
        <fullName evidence="10">MPT synthase subunit 2</fullName>
    </alternativeName>
    <alternativeName>
        <fullName evidence="8">Molybdenum cofactor biosynthesis protein E</fullName>
    </alternativeName>
    <alternativeName>
        <fullName evidence="9">Molybdopterin-converting factor large subunit</fullName>
    </alternativeName>
    <alternativeName>
        <fullName evidence="11">Molybdopterin-converting factor subunit 2</fullName>
    </alternativeName>
</protein>
<dbReference type="PANTHER" id="PTHR23404">
    <property type="entry name" value="MOLYBDOPTERIN SYNTHASE RELATED"/>
    <property type="match status" value="1"/>
</dbReference>
<dbReference type="KEGG" id="mmes:MMSR116_20420"/>
<dbReference type="InterPro" id="IPR003448">
    <property type="entry name" value="Mopterin_biosynth_MoaE"/>
</dbReference>
<dbReference type="UniPathway" id="UPA00344"/>
<dbReference type="EMBL" id="CP043538">
    <property type="protein sequence ID" value="QGY04000.1"/>
    <property type="molecule type" value="Genomic_DNA"/>
</dbReference>
<evidence type="ECO:0000256" key="12">
    <source>
        <dbReference type="ARBA" id="ARBA00049878"/>
    </source>
</evidence>
<gene>
    <name evidence="13" type="ORF">MMSR116_20420</name>
</gene>
<accession>A0A6B9FN42</accession>
<name>A0A6B9FN42_9HYPH</name>
<reference evidence="13 14" key="1">
    <citation type="journal article" date="2012" name="Genet. Mol. Biol.">
        <title>Analysis of 16S rRNA and mxaF genes revealing insights into Methylobacterium niche-specific plant association.</title>
        <authorList>
            <person name="Dourado M.N."/>
            <person name="Andreote F.D."/>
            <person name="Dini-Andreote F."/>
            <person name="Conti R."/>
            <person name="Araujo J.M."/>
            <person name="Araujo W.L."/>
        </authorList>
    </citation>
    <scope>NUCLEOTIDE SEQUENCE [LARGE SCALE GENOMIC DNA]</scope>
    <source>
        <strain evidence="13 14">SR1.6/6</strain>
    </source>
</reference>
<evidence type="ECO:0000256" key="3">
    <source>
        <dbReference type="ARBA" id="ARBA00011950"/>
    </source>
</evidence>
<dbReference type="Proteomes" id="UP000012488">
    <property type="component" value="Chromosome"/>
</dbReference>
<comment type="subunit">
    <text evidence="7">Heterotetramer of 2 MoaD subunits and 2 MoaE subunits. Also stable as homodimer. The enzyme changes between these two forms during catalysis.</text>
</comment>
<dbReference type="CDD" id="cd00756">
    <property type="entry name" value="MoaE"/>
    <property type="match status" value="1"/>
</dbReference>
<evidence type="ECO:0000256" key="1">
    <source>
        <dbReference type="ARBA" id="ARBA00005046"/>
    </source>
</evidence>
<dbReference type="RefSeq" id="WP_039894935.1">
    <property type="nucleotide sequence ID" value="NZ_CP043538.1"/>
</dbReference>
<evidence type="ECO:0000256" key="11">
    <source>
        <dbReference type="ARBA" id="ARBA00032474"/>
    </source>
</evidence>
<evidence type="ECO:0000313" key="14">
    <source>
        <dbReference type="Proteomes" id="UP000012488"/>
    </source>
</evidence>